<keyword evidence="2" id="KW-0614">Plasmid</keyword>
<sequence>MAGLDALTDRGLLARRTDRQRLLTIGFDDLWGILHHANRCTGHHLSRRTASPHRRPRCSQPMRMDGVFRPASGRVPLTAVSTVLPITVTAMTRRSNVSPAEEEPATSRALEPGGAPLAGPLRPIRCRVRAGQDEPGAA</sequence>
<name>Q0RYC3_RHOJR</name>
<organism evidence="2 3">
    <name type="scientific">Rhodococcus jostii (strain RHA1)</name>
    <dbReference type="NCBI Taxonomy" id="101510"/>
    <lineage>
        <taxon>Bacteria</taxon>
        <taxon>Bacillati</taxon>
        <taxon>Actinomycetota</taxon>
        <taxon>Actinomycetes</taxon>
        <taxon>Mycobacteriales</taxon>
        <taxon>Nocardiaceae</taxon>
        <taxon>Rhodococcus</taxon>
    </lineage>
</organism>
<proteinExistence type="predicted"/>
<dbReference type="EMBL" id="CP000432">
    <property type="protein sequence ID" value="ABG99713.1"/>
    <property type="molecule type" value="Genomic_DNA"/>
</dbReference>
<evidence type="ECO:0000313" key="3">
    <source>
        <dbReference type="Proteomes" id="UP000008710"/>
    </source>
</evidence>
<dbReference type="Proteomes" id="UP000008710">
    <property type="component" value="Plasmid pRHL1"/>
</dbReference>
<evidence type="ECO:0000313" key="2">
    <source>
        <dbReference type="EMBL" id="ABG99713.1"/>
    </source>
</evidence>
<dbReference type="AlphaFoldDB" id="Q0RYC3"/>
<feature type="compositionally biased region" description="Low complexity" evidence="1">
    <location>
        <begin position="109"/>
        <end position="121"/>
    </location>
</feature>
<geneLocation type="plasmid" evidence="2 3">
    <name>pRHL1</name>
</geneLocation>
<feature type="compositionally biased region" description="Basic residues" evidence="1">
    <location>
        <begin position="45"/>
        <end position="57"/>
    </location>
</feature>
<dbReference type="HOGENOM" id="CLU_1853657_0_0_11"/>
<dbReference type="KEGG" id="rha:RHA1_ro08669"/>
<protein>
    <submittedName>
        <fullName evidence="2">Uncharacterized protein</fullName>
    </submittedName>
</protein>
<accession>Q0RYC3</accession>
<feature type="region of interest" description="Disordered" evidence="1">
    <location>
        <begin position="93"/>
        <end position="138"/>
    </location>
</feature>
<gene>
    <name evidence="2" type="ordered locus">RHA1_ro08669</name>
</gene>
<feature type="region of interest" description="Disordered" evidence="1">
    <location>
        <begin position="45"/>
        <end position="65"/>
    </location>
</feature>
<reference evidence="3" key="1">
    <citation type="journal article" date="2006" name="Proc. Natl. Acad. Sci. U.S.A.">
        <title>The complete genome of Rhodococcus sp. RHA1 provides insights into a catabolic powerhouse.</title>
        <authorList>
            <person name="McLeod M.P."/>
            <person name="Warren R.L."/>
            <person name="Hsiao W.W.L."/>
            <person name="Araki N."/>
            <person name="Myhre M."/>
            <person name="Fernandes C."/>
            <person name="Miyazawa D."/>
            <person name="Wong W."/>
            <person name="Lillquist A.L."/>
            <person name="Wang D."/>
            <person name="Dosanjh M."/>
            <person name="Hara H."/>
            <person name="Petrescu A."/>
            <person name="Morin R.D."/>
            <person name="Yang G."/>
            <person name="Stott J.M."/>
            <person name="Schein J.E."/>
            <person name="Shin H."/>
            <person name="Smailus D."/>
            <person name="Siddiqui A.S."/>
            <person name="Marra M.A."/>
            <person name="Jones S.J.M."/>
            <person name="Holt R."/>
            <person name="Brinkman F.S.L."/>
            <person name="Miyauchi K."/>
            <person name="Fukuda M."/>
            <person name="Davies J.E."/>
            <person name="Mohn W.W."/>
            <person name="Eltis L.D."/>
        </authorList>
    </citation>
    <scope>NUCLEOTIDE SEQUENCE [LARGE SCALE GENOMIC DNA]</scope>
    <source>
        <strain evidence="3">RHA1</strain>
    </source>
</reference>
<evidence type="ECO:0000256" key="1">
    <source>
        <dbReference type="SAM" id="MobiDB-lite"/>
    </source>
</evidence>